<dbReference type="InterPro" id="IPR011335">
    <property type="entry name" value="Restrct_endonuc-II-like"/>
</dbReference>
<comment type="similarity">
    <text evidence="1 2">Belongs to the UPF0102 family.</text>
</comment>
<organism evidence="3 4">
    <name type="scientific">Caldimonas caldifontis</name>
    <dbReference type="NCBI Taxonomy" id="1452508"/>
    <lineage>
        <taxon>Bacteria</taxon>
        <taxon>Pseudomonadati</taxon>
        <taxon>Pseudomonadota</taxon>
        <taxon>Betaproteobacteria</taxon>
        <taxon>Burkholderiales</taxon>
        <taxon>Sphaerotilaceae</taxon>
        <taxon>Caldimonas</taxon>
    </lineage>
</organism>
<evidence type="ECO:0000313" key="4">
    <source>
        <dbReference type="Proteomes" id="UP000238605"/>
    </source>
</evidence>
<comment type="caution">
    <text evidence="3">The sequence shown here is derived from an EMBL/GenBank/DDBJ whole genome shotgun (WGS) entry which is preliminary data.</text>
</comment>
<dbReference type="AlphaFoldDB" id="A0A2S5SWB7"/>
<accession>A0A2S5SWB7</accession>
<evidence type="ECO:0000313" key="3">
    <source>
        <dbReference type="EMBL" id="PPE66867.1"/>
    </source>
</evidence>
<reference evidence="3 4" key="1">
    <citation type="submission" date="2018-02" db="EMBL/GenBank/DDBJ databases">
        <title>Reclassifiation of [Polyangium] brachysporum DSM 7029 as Guopingzhaonella breviflexa gen. nov., sp. nov., a member of the family Comamonadaceae.</title>
        <authorList>
            <person name="Tang B."/>
        </authorList>
    </citation>
    <scope>NUCLEOTIDE SEQUENCE [LARGE SCALE GENOMIC DNA]</scope>
    <source>
        <strain evidence="3 4">BCRC 80649</strain>
    </source>
</reference>
<proteinExistence type="inferred from homology"/>
<dbReference type="GO" id="GO:0003676">
    <property type="term" value="F:nucleic acid binding"/>
    <property type="evidence" value="ECO:0007669"/>
    <property type="project" value="InterPro"/>
</dbReference>
<dbReference type="SUPFAM" id="SSF52980">
    <property type="entry name" value="Restriction endonuclease-like"/>
    <property type="match status" value="1"/>
</dbReference>
<sequence>MGVATTYSAPAGRCWAPAARAAASRHNAASEAREEGEDGVFTTKHKGDAAEQRALTHLEEAGLRLVERNYRVARGPRARAGEVDLIMRERDGTLVFVEVRERASADHGGAAASITAAKRRSIILAARHYLLRLGSPPPCRFDVVAIDAGRLRWLKAAFDAS</sequence>
<dbReference type="Gene3D" id="3.40.1350.10">
    <property type="match status" value="1"/>
</dbReference>
<dbReference type="NCBIfam" id="TIGR00252">
    <property type="entry name" value="YraN family protein"/>
    <property type="match status" value="1"/>
</dbReference>
<evidence type="ECO:0000256" key="1">
    <source>
        <dbReference type="ARBA" id="ARBA00006738"/>
    </source>
</evidence>
<dbReference type="InterPro" id="IPR011856">
    <property type="entry name" value="tRNA_endonuc-like_dom_sf"/>
</dbReference>
<dbReference type="NCBIfam" id="NF009150">
    <property type="entry name" value="PRK12497.1-3"/>
    <property type="match status" value="1"/>
</dbReference>
<dbReference type="PANTHER" id="PTHR34039">
    <property type="entry name" value="UPF0102 PROTEIN YRAN"/>
    <property type="match status" value="1"/>
</dbReference>
<gene>
    <name evidence="3" type="ORF">C1704_07210</name>
</gene>
<dbReference type="Proteomes" id="UP000238605">
    <property type="component" value="Unassembled WGS sequence"/>
</dbReference>
<dbReference type="PANTHER" id="PTHR34039:SF1">
    <property type="entry name" value="UPF0102 PROTEIN YRAN"/>
    <property type="match status" value="1"/>
</dbReference>
<dbReference type="HAMAP" id="MF_00048">
    <property type="entry name" value="UPF0102"/>
    <property type="match status" value="1"/>
</dbReference>
<name>A0A2S5SWB7_9BURK</name>
<dbReference type="EMBL" id="PSNX01000005">
    <property type="protein sequence ID" value="PPE66867.1"/>
    <property type="molecule type" value="Genomic_DNA"/>
</dbReference>
<keyword evidence="4" id="KW-1185">Reference proteome</keyword>
<evidence type="ECO:0000256" key="2">
    <source>
        <dbReference type="HAMAP-Rule" id="MF_00048"/>
    </source>
</evidence>
<dbReference type="InterPro" id="IPR003509">
    <property type="entry name" value="UPF0102_YraN-like"/>
</dbReference>
<dbReference type="OrthoDB" id="9794876at2"/>
<protein>
    <recommendedName>
        <fullName evidence="2">UPF0102 protein C1704_07210</fullName>
    </recommendedName>
</protein>
<dbReference type="Pfam" id="PF02021">
    <property type="entry name" value="UPF0102"/>
    <property type="match status" value="1"/>
</dbReference>